<dbReference type="EMBL" id="FWYD01000020">
    <property type="protein sequence ID" value="SMD03360.1"/>
    <property type="molecule type" value="Genomic_DNA"/>
</dbReference>
<organism evidence="2 3">
    <name type="scientific">Primorskyibacter flagellatus</name>
    <dbReference type="NCBI Taxonomy" id="1387277"/>
    <lineage>
        <taxon>Bacteria</taxon>
        <taxon>Pseudomonadati</taxon>
        <taxon>Pseudomonadota</taxon>
        <taxon>Alphaproteobacteria</taxon>
        <taxon>Rhodobacterales</taxon>
        <taxon>Roseobacteraceae</taxon>
        <taxon>Primorskyibacter</taxon>
    </lineage>
</organism>
<proteinExistence type="predicted"/>
<accession>A0A1W2E0S8</accession>
<feature type="domain" description="Prolyl 4-hydroxylase alpha subunit Fe(2+) 2OG dioxygenase" evidence="1">
    <location>
        <begin position="124"/>
        <end position="223"/>
    </location>
</feature>
<dbReference type="RefSeq" id="WP_084354177.1">
    <property type="nucleotide sequence ID" value="NZ_FWYD01000020.1"/>
</dbReference>
<dbReference type="GO" id="GO:0031543">
    <property type="term" value="F:peptidyl-proline dioxygenase activity"/>
    <property type="evidence" value="ECO:0007669"/>
    <property type="project" value="TreeGrafter"/>
</dbReference>
<dbReference type="AlphaFoldDB" id="A0A1W2E0S8"/>
<sequence>MTEIAFPFDPETLIIPTATAKEIGGRHADTYQSGEPYDHICIDNFLPMDVIKKVRADLDSLPEAERGFDAAEEKLKSQYNPDRLPDYSRHLFQAFNSRPFLLFLEQMTGIKHLIPDPYYLGAGIHETLNGGYLNIHADFNLHTHMRLERRLNVLIYLNPVWKEEWGGSFEIWDKQMTRKMAGFAPTENRMVCFSTGSDTFHGNPEPVNHPEGLPRQSIALYYYTATWDETRVSHSTIFKPRPGTADASDARDRRRRLLQDILPPVVHRRVAHRLKRIGF</sequence>
<reference evidence="2 3" key="1">
    <citation type="submission" date="2017-04" db="EMBL/GenBank/DDBJ databases">
        <authorList>
            <person name="Afonso C.L."/>
            <person name="Miller P.J."/>
            <person name="Scott M.A."/>
            <person name="Spackman E."/>
            <person name="Goraichik I."/>
            <person name="Dimitrov K.M."/>
            <person name="Suarez D.L."/>
            <person name="Swayne D.E."/>
        </authorList>
    </citation>
    <scope>NUCLEOTIDE SEQUENCE [LARGE SCALE GENOMIC DNA]</scope>
    <source>
        <strain evidence="2 3">CGMCC 1.12644</strain>
    </source>
</reference>
<dbReference type="STRING" id="1387277.SAMN06295998_12053"/>
<protein>
    <submittedName>
        <fullName evidence="2">Proline 4-hydroxylase (Includes Rps23 Pro-64 3,4-dihydroxylase Tpa1), contains SM-20 domain</fullName>
    </submittedName>
</protein>
<gene>
    <name evidence="2" type="ORF">SAMN06295998_12053</name>
</gene>
<keyword evidence="3" id="KW-1185">Reference proteome</keyword>
<dbReference type="InterPro" id="IPR051842">
    <property type="entry name" value="uS12_prolyl_hydroxylase"/>
</dbReference>
<dbReference type="PANTHER" id="PTHR12117">
    <property type="entry name" value="HISTONE ACETYLTRANSFERASE COMPLEX"/>
    <property type="match status" value="1"/>
</dbReference>
<name>A0A1W2E0S8_9RHOB</name>
<dbReference type="Pfam" id="PF13640">
    <property type="entry name" value="2OG-FeII_Oxy_3"/>
    <property type="match status" value="1"/>
</dbReference>
<evidence type="ECO:0000313" key="2">
    <source>
        <dbReference type="EMBL" id="SMD03360.1"/>
    </source>
</evidence>
<evidence type="ECO:0000313" key="3">
    <source>
        <dbReference type="Proteomes" id="UP000192330"/>
    </source>
</evidence>
<dbReference type="GO" id="GO:0005737">
    <property type="term" value="C:cytoplasm"/>
    <property type="evidence" value="ECO:0007669"/>
    <property type="project" value="TreeGrafter"/>
</dbReference>
<dbReference type="OrthoDB" id="9783171at2"/>
<evidence type="ECO:0000259" key="1">
    <source>
        <dbReference type="Pfam" id="PF13640"/>
    </source>
</evidence>
<dbReference type="PANTHER" id="PTHR12117:SF0">
    <property type="entry name" value="PROLYL 3-HYDROXYLASE OGFOD1"/>
    <property type="match status" value="1"/>
</dbReference>
<dbReference type="InterPro" id="IPR044862">
    <property type="entry name" value="Pro_4_hyd_alph_FE2OG_OXY"/>
</dbReference>
<dbReference type="Gene3D" id="2.60.120.620">
    <property type="entry name" value="q2cbj1_9rhob like domain"/>
    <property type="match status" value="1"/>
</dbReference>
<dbReference type="GO" id="GO:0006449">
    <property type="term" value="P:regulation of translational termination"/>
    <property type="evidence" value="ECO:0007669"/>
    <property type="project" value="TreeGrafter"/>
</dbReference>
<dbReference type="Proteomes" id="UP000192330">
    <property type="component" value="Unassembled WGS sequence"/>
</dbReference>